<evidence type="ECO:0000256" key="10">
    <source>
        <dbReference type="ARBA" id="ARBA00023268"/>
    </source>
</evidence>
<evidence type="ECO:0000256" key="7">
    <source>
        <dbReference type="ARBA" id="ARBA00022777"/>
    </source>
</evidence>
<name>A0AAD9CAN9_DISEL</name>
<evidence type="ECO:0000256" key="1">
    <source>
        <dbReference type="ARBA" id="ARBA00003771"/>
    </source>
</evidence>
<evidence type="ECO:0000259" key="11">
    <source>
        <dbReference type="Pfam" id="PF01591"/>
    </source>
</evidence>
<dbReference type="SUPFAM" id="SSF52540">
    <property type="entry name" value="P-loop containing nucleoside triphosphate hydrolases"/>
    <property type="match status" value="1"/>
</dbReference>
<evidence type="ECO:0000256" key="2">
    <source>
        <dbReference type="ARBA" id="ARBA00008408"/>
    </source>
</evidence>
<dbReference type="Pfam" id="PF01591">
    <property type="entry name" value="6PF2K"/>
    <property type="match status" value="1"/>
</dbReference>
<sequence>MALSVNREQRKLTQTPLLKIWVPWVGCNLNRRRGSSVPQFCNSPTMIVMVGLPARGKTYISKKLTRYLNWIGVPTKSFNVGQYRREAVKIYKDFEFFNPENEEAMKIRKACASAALKDVAAYFSKEQGQAAVFDATNTTRERRAVILSYAKERGYKVFFVESICDDPEIIAENIKQVKLGSPDYVDRDEEEAMKDFSRRIDCYKSSYMPIDDEKDRKLSYIKIFDVGSRYLVNRVQDHIQSRIVYYLMNIHVTPRSIYLSRHGESELNLSGQNIKELKVWTSHMKRTIQTAEALGVPYEQWKALNEIDAGVCEELTYEEIQENLPEEFALRDQDKYRYRYPKGESYEDLVHRLEPVIMELERQENVLVICHQAVFRCLLAYFVNKPAAELPYLRCPLHTVLKLTPIAYGCKVESFFLNIEAVNTHREKPVNVDINRNPEEALQTVPDHI</sequence>
<dbReference type="CDD" id="cd07067">
    <property type="entry name" value="HP_PGM_like"/>
    <property type="match status" value="1"/>
</dbReference>
<dbReference type="SUPFAM" id="SSF53254">
    <property type="entry name" value="Phosphoglycerate mutase-like"/>
    <property type="match status" value="1"/>
</dbReference>
<protein>
    <submittedName>
        <fullName evidence="12">6-phosphofructo-2-kinase/fructose-26-bisphosphatase</fullName>
    </submittedName>
</protein>
<dbReference type="GO" id="GO:0004331">
    <property type="term" value="F:fructose-2,6-bisphosphate 2-phosphatase activity"/>
    <property type="evidence" value="ECO:0007669"/>
    <property type="project" value="TreeGrafter"/>
</dbReference>
<proteinExistence type="inferred from homology"/>
<dbReference type="InterPro" id="IPR027417">
    <property type="entry name" value="P-loop_NTPase"/>
</dbReference>
<dbReference type="Proteomes" id="UP001228049">
    <property type="component" value="Unassembled WGS sequence"/>
</dbReference>
<evidence type="ECO:0000256" key="6">
    <source>
        <dbReference type="ARBA" id="ARBA00022741"/>
    </source>
</evidence>
<dbReference type="InterPro" id="IPR003094">
    <property type="entry name" value="6Pfruct_kin"/>
</dbReference>
<evidence type="ECO:0000313" key="12">
    <source>
        <dbReference type="EMBL" id="KAK1899097.1"/>
    </source>
</evidence>
<dbReference type="EMBL" id="JASDAP010000008">
    <property type="protein sequence ID" value="KAK1899097.1"/>
    <property type="molecule type" value="Genomic_DNA"/>
</dbReference>
<keyword evidence="13" id="KW-1185">Reference proteome</keyword>
<dbReference type="InterPro" id="IPR029033">
    <property type="entry name" value="His_PPase_superfam"/>
</dbReference>
<gene>
    <name evidence="12" type="ORF">KUDE01_018619</name>
</gene>
<feature type="domain" description="6-phosphofructo-2-kinase" evidence="11">
    <location>
        <begin position="33"/>
        <end position="254"/>
    </location>
</feature>
<evidence type="ECO:0000256" key="8">
    <source>
        <dbReference type="ARBA" id="ARBA00022801"/>
    </source>
</evidence>
<keyword evidence="7" id="KW-0418">Kinase</keyword>
<dbReference type="Gene3D" id="3.40.50.300">
    <property type="entry name" value="P-loop containing nucleotide triphosphate hydrolases"/>
    <property type="match status" value="1"/>
</dbReference>
<dbReference type="PRINTS" id="PR00991">
    <property type="entry name" value="6PFRUCTKNASE"/>
</dbReference>
<dbReference type="GO" id="GO:0003873">
    <property type="term" value="F:6-phosphofructo-2-kinase activity"/>
    <property type="evidence" value="ECO:0007669"/>
    <property type="project" value="InterPro"/>
</dbReference>
<accession>A0AAD9CAN9</accession>
<evidence type="ECO:0000256" key="9">
    <source>
        <dbReference type="ARBA" id="ARBA00022840"/>
    </source>
</evidence>
<dbReference type="AlphaFoldDB" id="A0AAD9CAN9"/>
<keyword evidence="9" id="KW-0067">ATP-binding</keyword>
<comment type="function">
    <text evidence="1">Synthesis and degradation of fructose 2,6-bisphosphate.</text>
</comment>
<dbReference type="GO" id="GO:0006000">
    <property type="term" value="P:fructose metabolic process"/>
    <property type="evidence" value="ECO:0007669"/>
    <property type="project" value="InterPro"/>
</dbReference>
<evidence type="ECO:0000256" key="3">
    <source>
        <dbReference type="ARBA" id="ARBA00011738"/>
    </source>
</evidence>
<dbReference type="InterPro" id="IPR013079">
    <property type="entry name" value="6Phosfructo_kin"/>
</dbReference>
<dbReference type="InterPro" id="IPR001345">
    <property type="entry name" value="PG/BPGM_mutase_AS"/>
</dbReference>
<dbReference type="PANTHER" id="PTHR10606">
    <property type="entry name" value="6-PHOSPHOFRUCTO-2-KINASE/FRUCTOSE-2,6-BISPHOSPHATASE"/>
    <property type="match status" value="1"/>
</dbReference>
<comment type="caution">
    <text evidence="12">The sequence shown here is derived from an EMBL/GenBank/DDBJ whole genome shotgun (WGS) entry which is preliminary data.</text>
</comment>
<keyword evidence="10" id="KW-0511">Multifunctional enzyme</keyword>
<comment type="subunit">
    <text evidence="3">Homodimer.</text>
</comment>
<dbReference type="PANTHER" id="PTHR10606:SF15">
    <property type="entry name" value="6-PHOSPHOFRUCTO-2-KINASE_FRUCTOSE-2,6-BISPHOSPHATASE 1"/>
    <property type="match status" value="1"/>
</dbReference>
<evidence type="ECO:0000313" key="13">
    <source>
        <dbReference type="Proteomes" id="UP001228049"/>
    </source>
</evidence>
<evidence type="ECO:0000256" key="5">
    <source>
        <dbReference type="ARBA" id="ARBA00022679"/>
    </source>
</evidence>
<evidence type="ECO:0000256" key="4">
    <source>
        <dbReference type="ARBA" id="ARBA00022553"/>
    </source>
</evidence>
<dbReference type="FunFam" id="3.40.50.300:FF:000047">
    <property type="entry name" value="6-phosphofructo-2-kinase/fructose-2, 6-bisphosphatase 3 isoform 2"/>
    <property type="match status" value="1"/>
</dbReference>
<dbReference type="FunFam" id="3.40.50.1240:FF:000001">
    <property type="entry name" value="6-phosphofructo-2-kinase/fructose-2, 6-bisphosphatase 3 isoform 2"/>
    <property type="match status" value="1"/>
</dbReference>
<dbReference type="Gene3D" id="3.40.50.1240">
    <property type="entry name" value="Phosphoglycerate mutase-like"/>
    <property type="match status" value="1"/>
</dbReference>
<keyword evidence="5" id="KW-0808">Transferase</keyword>
<keyword evidence="6" id="KW-0547">Nucleotide-binding</keyword>
<dbReference type="PIRSF" id="PIRSF000709">
    <property type="entry name" value="6PFK_2-Ptase"/>
    <property type="match status" value="1"/>
</dbReference>
<dbReference type="Pfam" id="PF00300">
    <property type="entry name" value="His_Phos_1"/>
    <property type="match status" value="1"/>
</dbReference>
<comment type="similarity">
    <text evidence="2">In the C-terminal section; belongs to the phosphoglycerate mutase family.</text>
</comment>
<dbReference type="GO" id="GO:0043540">
    <property type="term" value="C:6-phosphofructo-2-kinase/fructose-2,6-biphosphatase complex"/>
    <property type="evidence" value="ECO:0007669"/>
    <property type="project" value="TreeGrafter"/>
</dbReference>
<organism evidence="12 13">
    <name type="scientific">Dissostichus eleginoides</name>
    <name type="common">Patagonian toothfish</name>
    <name type="synonym">Dissostichus amissus</name>
    <dbReference type="NCBI Taxonomy" id="100907"/>
    <lineage>
        <taxon>Eukaryota</taxon>
        <taxon>Metazoa</taxon>
        <taxon>Chordata</taxon>
        <taxon>Craniata</taxon>
        <taxon>Vertebrata</taxon>
        <taxon>Euteleostomi</taxon>
        <taxon>Actinopterygii</taxon>
        <taxon>Neopterygii</taxon>
        <taxon>Teleostei</taxon>
        <taxon>Neoteleostei</taxon>
        <taxon>Acanthomorphata</taxon>
        <taxon>Eupercaria</taxon>
        <taxon>Perciformes</taxon>
        <taxon>Notothenioidei</taxon>
        <taxon>Nototheniidae</taxon>
        <taxon>Dissostichus</taxon>
    </lineage>
</organism>
<dbReference type="PROSITE" id="PS00175">
    <property type="entry name" value="PG_MUTASE"/>
    <property type="match status" value="1"/>
</dbReference>
<keyword evidence="4" id="KW-0597">Phosphoprotein</keyword>
<dbReference type="GO" id="GO:0006003">
    <property type="term" value="P:fructose 2,6-bisphosphate metabolic process"/>
    <property type="evidence" value="ECO:0007669"/>
    <property type="project" value="InterPro"/>
</dbReference>
<reference evidence="12" key="1">
    <citation type="submission" date="2023-04" db="EMBL/GenBank/DDBJ databases">
        <title>Chromosome-level genome of Chaenocephalus aceratus.</title>
        <authorList>
            <person name="Park H."/>
        </authorList>
    </citation>
    <scope>NUCLEOTIDE SEQUENCE</scope>
    <source>
        <strain evidence="12">DE</strain>
        <tissue evidence="12">Muscle</tissue>
    </source>
</reference>
<dbReference type="GO" id="GO:0005524">
    <property type="term" value="F:ATP binding"/>
    <property type="evidence" value="ECO:0007669"/>
    <property type="project" value="UniProtKB-KW"/>
</dbReference>
<dbReference type="InterPro" id="IPR013078">
    <property type="entry name" value="His_Pase_superF_clade-1"/>
</dbReference>
<keyword evidence="8" id="KW-0378">Hydrolase</keyword>